<organism evidence="2">
    <name type="scientific">marine sediment metagenome</name>
    <dbReference type="NCBI Taxonomy" id="412755"/>
    <lineage>
        <taxon>unclassified sequences</taxon>
        <taxon>metagenomes</taxon>
        <taxon>ecological metagenomes</taxon>
    </lineage>
</organism>
<protein>
    <recommendedName>
        <fullName evidence="1">AAA domain-containing protein</fullName>
    </recommendedName>
</protein>
<dbReference type="InterPro" id="IPR027417">
    <property type="entry name" value="P-loop_NTPase"/>
</dbReference>
<dbReference type="InterPro" id="IPR041682">
    <property type="entry name" value="AAA_14"/>
</dbReference>
<evidence type="ECO:0000313" key="2">
    <source>
        <dbReference type="EMBL" id="GAI22217.1"/>
    </source>
</evidence>
<dbReference type="AlphaFoldDB" id="X1LS62"/>
<name>X1LS62_9ZZZZ</name>
<reference evidence="2" key="1">
    <citation type="journal article" date="2014" name="Front. Microbiol.">
        <title>High frequency of phylogenetically diverse reductive dehalogenase-homologous genes in deep subseafloor sedimentary metagenomes.</title>
        <authorList>
            <person name="Kawai M."/>
            <person name="Futagami T."/>
            <person name="Toyoda A."/>
            <person name="Takaki Y."/>
            <person name="Nishi S."/>
            <person name="Hori S."/>
            <person name="Arai W."/>
            <person name="Tsubouchi T."/>
            <person name="Morono Y."/>
            <person name="Uchiyama I."/>
            <person name="Ito T."/>
            <person name="Fujiyama A."/>
            <person name="Inagaki F."/>
            <person name="Takami H."/>
        </authorList>
    </citation>
    <scope>NUCLEOTIDE SEQUENCE</scope>
    <source>
        <strain evidence="2">Expedition CK06-06</strain>
    </source>
</reference>
<gene>
    <name evidence="2" type="ORF">S06H3_27599</name>
</gene>
<accession>X1LS62</accession>
<sequence>MDTQQIIRIIDFWQKTIEKDKLKDRSLVETLNYKSKEIIDLIGPRRSGKSSILKLIIKHLDLKNNYLFINFEDPFFIENNKPYIIEELISVFKEYFTPRLEYLFLDEIQEINQWERAVRKLRDSGKFKIFITGSSSKLLSGEVSTLLTGRHLSYKVFPLSFSEFLNFKNIEIKHRKDIILNQKTIAKYFYKYMDIGSFPEVVLTENSELVKNYFYDILQKDIVMRYNIREKER</sequence>
<comment type="caution">
    <text evidence="2">The sequence shown here is derived from an EMBL/GenBank/DDBJ whole genome shotgun (WGS) entry which is preliminary data.</text>
</comment>
<dbReference type="Pfam" id="PF13173">
    <property type="entry name" value="AAA_14"/>
    <property type="match status" value="1"/>
</dbReference>
<feature type="domain" description="AAA" evidence="1">
    <location>
        <begin position="36"/>
        <end position="165"/>
    </location>
</feature>
<dbReference type="PANTHER" id="PTHR33295:SF18">
    <property type="entry name" value="AAA+ ATPASE DOMAIN-CONTAINING PROTEIN"/>
    <property type="match status" value="1"/>
</dbReference>
<dbReference type="EMBL" id="BARV01016027">
    <property type="protein sequence ID" value="GAI22217.1"/>
    <property type="molecule type" value="Genomic_DNA"/>
</dbReference>
<dbReference type="Gene3D" id="3.40.50.300">
    <property type="entry name" value="P-loop containing nucleotide triphosphate hydrolases"/>
    <property type="match status" value="1"/>
</dbReference>
<dbReference type="SUPFAM" id="SSF52540">
    <property type="entry name" value="P-loop containing nucleoside triphosphate hydrolases"/>
    <property type="match status" value="1"/>
</dbReference>
<dbReference type="PANTHER" id="PTHR33295">
    <property type="entry name" value="ATPASE"/>
    <property type="match status" value="1"/>
</dbReference>
<evidence type="ECO:0000259" key="1">
    <source>
        <dbReference type="Pfam" id="PF13173"/>
    </source>
</evidence>
<proteinExistence type="predicted"/>